<keyword evidence="15" id="KW-1185">Reference proteome</keyword>
<name>A0AAW6RH39_9BURK</name>
<dbReference type="SUPFAM" id="SSF47323">
    <property type="entry name" value="Anticodon-binding domain of a subclass of class I aminoacyl-tRNA synthetases"/>
    <property type="match status" value="1"/>
</dbReference>
<evidence type="ECO:0000256" key="7">
    <source>
        <dbReference type="ARBA" id="ARBA00023146"/>
    </source>
</evidence>
<evidence type="ECO:0000259" key="12">
    <source>
        <dbReference type="Pfam" id="PF08264"/>
    </source>
</evidence>
<dbReference type="PANTHER" id="PTHR43740">
    <property type="entry name" value="LEUCYL-TRNA SYNTHETASE"/>
    <property type="match status" value="1"/>
</dbReference>
<dbReference type="Pfam" id="PF08264">
    <property type="entry name" value="Anticodon_1"/>
    <property type="match status" value="1"/>
</dbReference>
<accession>A0AAW6RH39</accession>
<dbReference type="AlphaFoldDB" id="A0AAW6RH39"/>
<feature type="short sequence motif" description="'HIGH' region" evidence="9">
    <location>
        <begin position="42"/>
        <end position="52"/>
    </location>
</feature>
<dbReference type="HAMAP" id="MF_00049_B">
    <property type="entry name" value="Leu_tRNA_synth_B"/>
    <property type="match status" value="1"/>
</dbReference>
<evidence type="ECO:0000256" key="6">
    <source>
        <dbReference type="ARBA" id="ARBA00022917"/>
    </source>
</evidence>
<dbReference type="GO" id="GO:0006429">
    <property type="term" value="P:leucyl-tRNA aminoacylation"/>
    <property type="evidence" value="ECO:0007669"/>
    <property type="project" value="UniProtKB-UniRule"/>
</dbReference>
<evidence type="ECO:0000256" key="8">
    <source>
        <dbReference type="ARBA" id="ARBA00047469"/>
    </source>
</evidence>
<evidence type="ECO:0000313" key="14">
    <source>
        <dbReference type="EMBL" id="MDG9699449.1"/>
    </source>
</evidence>
<feature type="domain" description="Leucyl-tRNA synthetase editing" evidence="13">
    <location>
        <begin position="227"/>
        <end position="397"/>
    </location>
</feature>
<dbReference type="EMBL" id="JARVII010000011">
    <property type="protein sequence ID" value="MDG9699449.1"/>
    <property type="molecule type" value="Genomic_DNA"/>
</dbReference>
<dbReference type="InterPro" id="IPR013155">
    <property type="entry name" value="M/V/L/I-tRNA-synth_anticd-bd"/>
</dbReference>
<dbReference type="Pfam" id="PF00133">
    <property type="entry name" value="tRNA-synt_1"/>
    <property type="match status" value="2"/>
</dbReference>
<evidence type="ECO:0000259" key="11">
    <source>
        <dbReference type="Pfam" id="PF00133"/>
    </source>
</evidence>
<dbReference type="GO" id="GO:0005524">
    <property type="term" value="F:ATP binding"/>
    <property type="evidence" value="ECO:0007669"/>
    <property type="project" value="UniProtKB-UniRule"/>
</dbReference>
<dbReference type="Gene3D" id="3.10.20.590">
    <property type="match status" value="1"/>
</dbReference>
<gene>
    <name evidence="9 14" type="primary">leuS</name>
    <name evidence="14" type="ORF">QB898_06920</name>
</gene>
<keyword evidence="5 9" id="KW-0067">ATP-binding</keyword>
<dbReference type="EC" id="6.1.1.4" evidence="9"/>
<dbReference type="GO" id="GO:0005829">
    <property type="term" value="C:cytosol"/>
    <property type="evidence" value="ECO:0007669"/>
    <property type="project" value="TreeGrafter"/>
</dbReference>
<dbReference type="RefSeq" id="WP_279524346.1">
    <property type="nucleotide sequence ID" value="NZ_JARVII010000011.1"/>
</dbReference>
<feature type="domain" description="Methionyl/Valyl/Leucyl/Isoleucyl-tRNA synthetase anticodon-binding" evidence="12">
    <location>
        <begin position="772"/>
        <end position="902"/>
    </location>
</feature>
<evidence type="ECO:0000259" key="13">
    <source>
        <dbReference type="Pfam" id="PF13603"/>
    </source>
</evidence>
<keyword evidence="4 9" id="KW-0547">Nucleotide-binding</keyword>
<comment type="similarity">
    <text evidence="1 9 10">Belongs to the class-I aminoacyl-tRNA synthetase family.</text>
</comment>
<dbReference type="NCBIfam" id="TIGR00396">
    <property type="entry name" value="leuS_bact"/>
    <property type="match status" value="1"/>
</dbReference>
<dbReference type="InterPro" id="IPR025709">
    <property type="entry name" value="Leu_tRNA-synth_edit"/>
</dbReference>
<dbReference type="PROSITE" id="PS00178">
    <property type="entry name" value="AA_TRNA_LIGASE_I"/>
    <property type="match status" value="1"/>
</dbReference>
<feature type="domain" description="Aminoacyl-tRNA synthetase class Ia" evidence="11">
    <location>
        <begin position="15"/>
        <end position="206"/>
    </location>
</feature>
<dbReference type="SUPFAM" id="SSF52374">
    <property type="entry name" value="Nucleotidylyl transferase"/>
    <property type="match status" value="1"/>
</dbReference>
<evidence type="ECO:0000256" key="4">
    <source>
        <dbReference type="ARBA" id="ARBA00022741"/>
    </source>
</evidence>
<dbReference type="SUPFAM" id="SSF50677">
    <property type="entry name" value="ValRS/IleRS/LeuRS editing domain"/>
    <property type="match status" value="1"/>
</dbReference>
<keyword evidence="7 9" id="KW-0030">Aminoacyl-tRNA synthetase</keyword>
<evidence type="ECO:0000256" key="5">
    <source>
        <dbReference type="ARBA" id="ARBA00022840"/>
    </source>
</evidence>
<dbReference type="InterPro" id="IPR002302">
    <property type="entry name" value="Leu-tRNA-ligase"/>
</dbReference>
<dbReference type="InterPro" id="IPR001412">
    <property type="entry name" value="aa-tRNA-synth_I_CS"/>
</dbReference>
<keyword evidence="3 9" id="KW-0436">Ligase</keyword>
<dbReference type="PANTHER" id="PTHR43740:SF2">
    <property type="entry name" value="LEUCINE--TRNA LIGASE, MITOCHONDRIAL"/>
    <property type="match status" value="1"/>
</dbReference>
<comment type="catalytic activity">
    <reaction evidence="8 9">
        <text>tRNA(Leu) + L-leucine + ATP = L-leucyl-tRNA(Leu) + AMP + diphosphate</text>
        <dbReference type="Rhea" id="RHEA:11688"/>
        <dbReference type="Rhea" id="RHEA-COMP:9613"/>
        <dbReference type="Rhea" id="RHEA-COMP:9622"/>
        <dbReference type="ChEBI" id="CHEBI:30616"/>
        <dbReference type="ChEBI" id="CHEBI:33019"/>
        <dbReference type="ChEBI" id="CHEBI:57427"/>
        <dbReference type="ChEBI" id="CHEBI:78442"/>
        <dbReference type="ChEBI" id="CHEBI:78494"/>
        <dbReference type="ChEBI" id="CHEBI:456215"/>
        <dbReference type="EC" id="6.1.1.4"/>
    </reaction>
</comment>
<comment type="subcellular location">
    <subcellularLocation>
        <location evidence="9">Cytoplasm</location>
    </subcellularLocation>
</comment>
<feature type="domain" description="Aminoacyl-tRNA synthetase class Ia" evidence="11">
    <location>
        <begin position="473"/>
        <end position="642"/>
    </location>
</feature>
<organism evidence="14 15">
    <name type="scientific">Ottowia cancrivicina</name>
    <dbReference type="NCBI Taxonomy" id="3040346"/>
    <lineage>
        <taxon>Bacteria</taxon>
        <taxon>Pseudomonadati</taxon>
        <taxon>Pseudomonadota</taxon>
        <taxon>Betaproteobacteria</taxon>
        <taxon>Burkholderiales</taxon>
        <taxon>Comamonadaceae</taxon>
        <taxon>Ottowia</taxon>
    </lineage>
</organism>
<dbReference type="FunFam" id="1.10.730.10:FF:000002">
    <property type="entry name" value="Leucine--tRNA ligase"/>
    <property type="match status" value="1"/>
</dbReference>
<dbReference type="PRINTS" id="PR00985">
    <property type="entry name" value="TRNASYNTHLEU"/>
</dbReference>
<dbReference type="CDD" id="cd00812">
    <property type="entry name" value="LeuRS_core"/>
    <property type="match status" value="1"/>
</dbReference>
<keyword evidence="6 9" id="KW-0648">Protein biosynthesis</keyword>
<dbReference type="FunFam" id="3.40.50.620:FF:000056">
    <property type="entry name" value="Leucine--tRNA ligase"/>
    <property type="match status" value="1"/>
</dbReference>
<dbReference type="InterPro" id="IPR002300">
    <property type="entry name" value="aa-tRNA-synth_Ia"/>
</dbReference>
<dbReference type="CDD" id="cd07958">
    <property type="entry name" value="Anticodon_Ia_Leu_BEm"/>
    <property type="match status" value="1"/>
</dbReference>
<dbReference type="InterPro" id="IPR009008">
    <property type="entry name" value="Val/Leu/Ile-tRNA-synth_edit"/>
</dbReference>
<dbReference type="Proteomes" id="UP001237156">
    <property type="component" value="Unassembled WGS sequence"/>
</dbReference>
<evidence type="ECO:0000256" key="3">
    <source>
        <dbReference type="ARBA" id="ARBA00022598"/>
    </source>
</evidence>
<dbReference type="GO" id="GO:0004823">
    <property type="term" value="F:leucine-tRNA ligase activity"/>
    <property type="evidence" value="ECO:0007669"/>
    <property type="project" value="UniProtKB-UniRule"/>
</dbReference>
<dbReference type="FunFam" id="3.40.50.620:FF:000003">
    <property type="entry name" value="Leucine--tRNA ligase"/>
    <property type="match status" value="1"/>
</dbReference>
<feature type="short sequence motif" description="'KMSKS' region" evidence="9">
    <location>
        <begin position="688"/>
        <end position="692"/>
    </location>
</feature>
<feature type="binding site" evidence="9">
    <location>
        <position position="691"/>
    </location>
    <ligand>
        <name>ATP</name>
        <dbReference type="ChEBI" id="CHEBI:30616"/>
    </ligand>
</feature>
<dbReference type="InterPro" id="IPR014729">
    <property type="entry name" value="Rossmann-like_a/b/a_fold"/>
</dbReference>
<comment type="caution">
    <text evidence="14">The sequence shown here is derived from an EMBL/GenBank/DDBJ whole genome shotgun (WGS) entry which is preliminary data.</text>
</comment>
<dbReference type="Gene3D" id="1.10.730.10">
    <property type="entry name" value="Isoleucyl-tRNA Synthetase, Domain 1"/>
    <property type="match status" value="1"/>
</dbReference>
<proteinExistence type="inferred from homology"/>
<evidence type="ECO:0000256" key="2">
    <source>
        <dbReference type="ARBA" id="ARBA00022490"/>
    </source>
</evidence>
<dbReference type="Gene3D" id="2.20.28.290">
    <property type="match status" value="1"/>
</dbReference>
<keyword evidence="2 9" id="KW-0963">Cytoplasm</keyword>
<evidence type="ECO:0000256" key="10">
    <source>
        <dbReference type="RuleBase" id="RU363035"/>
    </source>
</evidence>
<reference evidence="14 15" key="1">
    <citation type="submission" date="2023-04" db="EMBL/GenBank/DDBJ databases">
        <title>Ottowia paracancer sp. nov., isolated from human stomach.</title>
        <authorList>
            <person name="Song Y."/>
        </authorList>
    </citation>
    <scope>NUCLEOTIDE SEQUENCE [LARGE SCALE GENOMIC DNA]</scope>
    <source>
        <strain evidence="14 15">10c7w1</strain>
    </source>
</reference>
<dbReference type="GO" id="GO:0002161">
    <property type="term" value="F:aminoacyl-tRNA deacylase activity"/>
    <property type="evidence" value="ECO:0007669"/>
    <property type="project" value="InterPro"/>
</dbReference>
<dbReference type="Pfam" id="PF13603">
    <property type="entry name" value="tRNA-synt_1_2"/>
    <property type="match status" value="1"/>
</dbReference>
<evidence type="ECO:0000313" key="15">
    <source>
        <dbReference type="Proteomes" id="UP001237156"/>
    </source>
</evidence>
<sequence length="940" mass="104582">MQDRYDPSQIEKAAQAHWQASQAWRVREDSRRPKYYACSMLPYPSGKLHMGHVRNYTINDMITRSLRMKGFNVLMPMGWDAFGLPAENAAIKHGVPPAKWTYDNIAYMKGQMQAMGLAIDWSREFATCDASYYKWNQWLFLKMLEKGIAYRKTQVVNWDPVDQTVLANEQVIDGRGWRTGALVEKREIPGYYLKITDYAQELLDHVQVDNPKATLTGWPERVRLMQENWIGKSEGLRFGFPFDWNDAAAWRDGQPPALPAGEQPPRGPLYVFTTRADTLMGVTFVAVAAEHPLAALIARFRPEVAAFIEKCQQGGTTEAELALKEKEGVRTGFHVSHPLTGEWVEVWVGNYVLMSYGDGAVMGVPAHDERDFAFAQKYGIDIKKVILSAVEMNYMRALEDQAQPLDELTRETYEAALLRHAEAQEWLPDYADKQGVCINSGPLDGLPYQQAVDKAAALLAEKGLGEKRTTWRLRDWGISRQRYWGTPIPIIHCESCGPQPVPEKDLPVLLPQDLVPDGSGNPLAKSAAFQAGVRCPQCGGPGRRETDTMDTFVDSSWYFMRYCDAHDDEKMVGSGAAHWMPMDQYIGGIEHAILHLLYARFWTKAMRDLGLIRIDEPFTRLLTQGMVLNHIYSRRTAKGGKEYFWPADVEPVLDASGKQVAARLVKPVASADGELPAGTPIDYEGVGTMSKSKNNGVDPQTLIEQYGADTARLYTMFTAPPEATLEWNDTAVEGSHRFLRRLWACGLRLSALPQLAQAGKPSAPAALGKAARALRHEIHTVLGQVDYDYQRLQFNTVVSGAMKMLNAIEAFKGDGDGAASEGDTFALGEAFGILLRVLYPATPHITHALWRELGYEALMGDLIDAPWPSPDAQALERDEIELMLQVGGKLRGRFTVPASASKAEIEQAALASEAFVKFAGANATPKKFVVVPGRLVNVVL</sequence>
<evidence type="ECO:0000256" key="9">
    <source>
        <dbReference type="HAMAP-Rule" id="MF_00049"/>
    </source>
</evidence>
<dbReference type="InterPro" id="IPR009080">
    <property type="entry name" value="tRNAsynth_Ia_anticodon-bd"/>
</dbReference>
<dbReference type="Gene3D" id="3.40.50.620">
    <property type="entry name" value="HUPs"/>
    <property type="match status" value="2"/>
</dbReference>
<evidence type="ECO:0000256" key="1">
    <source>
        <dbReference type="ARBA" id="ARBA00005594"/>
    </source>
</evidence>
<protein>
    <recommendedName>
        <fullName evidence="9">Leucine--tRNA ligase</fullName>
        <ecNumber evidence="9">6.1.1.4</ecNumber>
    </recommendedName>
    <alternativeName>
        <fullName evidence="9">Leucyl-tRNA synthetase</fullName>
        <shortName evidence="9">LeuRS</shortName>
    </alternativeName>
</protein>